<sequence>MTSLDILVVVLYFVVLIGIGFSSMKRIANEEDYLVAGRRLGYGLFIPAIAAVVLGGASTFGSSSLGYEHGISGMWLVVMIGLGLIGMGILFSKKLSEYHVYSVSELLGRRFGLSSRYISAAIMAVYDMMVSVTAMISMGVLFTTMFGWPHVIAICVGGAILVLYTTLGGMWAVTLTDVIQFWVMTVGLLLLVLPMGFFEVGGMEGLRAHLPADYFRMTHIGGKVIFSYFLLYFFGMMIGQDIWQRAFTARNKQTLRNGTVWGGIYCIGYGIAGAVIGMTAKVLFPHLQDPQQALPQLATEVLPPGWLGLVIAAVASAVMSTASGTLMASATIIANDLLPRGSSEKHQIRLTRVVTLLIGTTAVIISLAIQNIVVALNVAYALLTGSVFIPVIAALFWKRVTAQVTLASMLISAGVVITDLMIEGISSLNPILYGLLSCAVVMAAGTYFSTKKESATDHQQTM</sequence>
<feature type="transmembrane region" description="Helical" evidence="8">
    <location>
        <begin position="431"/>
        <end position="450"/>
    </location>
</feature>
<reference evidence="9 10" key="1">
    <citation type="submission" date="2016-10" db="EMBL/GenBank/DDBJ databases">
        <authorList>
            <person name="de Groot N.N."/>
        </authorList>
    </citation>
    <scope>NUCLEOTIDE SEQUENCE [LARGE SCALE GENOMIC DNA]</scope>
    <source>
        <strain evidence="9 10">DSM 45514</strain>
    </source>
</reference>
<feature type="transmembrane region" description="Helical" evidence="8">
    <location>
        <begin position="6"/>
        <end position="28"/>
    </location>
</feature>
<comment type="subcellular location">
    <subcellularLocation>
        <location evidence="1">Membrane</location>
        <topology evidence="1">Multi-pass membrane protein</topology>
    </subcellularLocation>
</comment>
<feature type="transmembrane region" description="Helical" evidence="8">
    <location>
        <begin position="40"/>
        <end position="60"/>
    </location>
</feature>
<feature type="transmembrane region" description="Helical" evidence="8">
    <location>
        <begin position="260"/>
        <end position="284"/>
    </location>
</feature>
<dbReference type="GO" id="GO:0005886">
    <property type="term" value="C:plasma membrane"/>
    <property type="evidence" value="ECO:0007669"/>
    <property type="project" value="TreeGrafter"/>
</dbReference>
<feature type="transmembrane region" description="Helical" evidence="8">
    <location>
        <begin position="148"/>
        <end position="167"/>
    </location>
</feature>
<evidence type="ECO:0000256" key="2">
    <source>
        <dbReference type="ARBA" id="ARBA00006434"/>
    </source>
</evidence>
<organism evidence="9 10">
    <name type="scientific">Melghirimyces thermohalophilus</name>
    <dbReference type="NCBI Taxonomy" id="1236220"/>
    <lineage>
        <taxon>Bacteria</taxon>
        <taxon>Bacillati</taxon>
        <taxon>Bacillota</taxon>
        <taxon>Bacilli</taxon>
        <taxon>Bacillales</taxon>
        <taxon>Thermoactinomycetaceae</taxon>
        <taxon>Melghirimyces</taxon>
    </lineage>
</organism>
<evidence type="ECO:0000256" key="7">
    <source>
        <dbReference type="RuleBase" id="RU362091"/>
    </source>
</evidence>
<keyword evidence="4 8" id="KW-0812">Transmembrane</keyword>
<dbReference type="RefSeq" id="WP_245662218.1">
    <property type="nucleotide sequence ID" value="NZ_FMZA01000011.1"/>
</dbReference>
<evidence type="ECO:0000256" key="6">
    <source>
        <dbReference type="ARBA" id="ARBA00023136"/>
    </source>
</evidence>
<dbReference type="GO" id="GO:0022857">
    <property type="term" value="F:transmembrane transporter activity"/>
    <property type="evidence" value="ECO:0007669"/>
    <property type="project" value="InterPro"/>
</dbReference>
<proteinExistence type="inferred from homology"/>
<keyword evidence="6 8" id="KW-0472">Membrane</keyword>
<dbReference type="InterPro" id="IPR050277">
    <property type="entry name" value="Sodium:Solute_Symporter"/>
</dbReference>
<dbReference type="STRING" id="1236220.SAMN04488112_11118"/>
<evidence type="ECO:0000313" key="10">
    <source>
        <dbReference type="Proteomes" id="UP000199387"/>
    </source>
</evidence>
<feature type="transmembrane region" description="Helical" evidence="8">
    <location>
        <begin position="404"/>
        <end position="425"/>
    </location>
</feature>
<dbReference type="PROSITE" id="PS50283">
    <property type="entry name" value="NA_SOLUT_SYMP_3"/>
    <property type="match status" value="1"/>
</dbReference>
<keyword evidence="3" id="KW-0813">Transport</keyword>
<evidence type="ECO:0000256" key="3">
    <source>
        <dbReference type="ARBA" id="ARBA00022448"/>
    </source>
</evidence>
<accession>A0A1G6MX10</accession>
<name>A0A1G6MX10_9BACL</name>
<evidence type="ECO:0000313" key="9">
    <source>
        <dbReference type="EMBL" id="SDC59774.1"/>
    </source>
</evidence>
<feature type="transmembrane region" description="Helical" evidence="8">
    <location>
        <begin position="179"/>
        <end position="200"/>
    </location>
</feature>
<dbReference type="Gene3D" id="1.20.1730.10">
    <property type="entry name" value="Sodium/glucose cotransporter"/>
    <property type="match status" value="1"/>
</dbReference>
<feature type="transmembrane region" description="Helical" evidence="8">
    <location>
        <begin position="353"/>
        <end position="373"/>
    </location>
</feature>
<dbReference type="Pfam" id="PF00474">
    <property type="entry name" value="SSF"/>
    <property type="match status" value="1"/>
</dbReference>
<comment type="similarity">
    <text evidence="2 7">Belongs to the sodium:solute symporter (SSF) (TC 2.A.21) family.</text>
</comment>
<dbReference type="Proteomes" id="UP000199387">
    <property type="component" value="Unassembled WGS sequence"/>
</dbReference>
<keyword evidence="5 8" id="KW-1133">Transmembrane helix</keyword>
<dbReference type="InterPro" id="IPR038377">
    <property type="entry name" value="Na/Glc_symporter_sf"/>
</dbReference>
<dbReference type="InterPro" id="IPR001734">
    <property type="entry name" value="Na/solute_symporter"/>
</dbReference>
<feature type="transmembrane region" description="Helical" evidence="8">
    <location>
        <begin position="379"/>
        <end position="397"/>
    </location>
</feature>
<evidence type="ECO:0000256" key="8">
    <source>
        <dbReference type="SAM" id="Phobius"/>
    </source>
</evidence>
<dbReference type="AlphaFoldDB" id="A0A1G6MX10"/>
<feature type="transmembrane region" description="Helical" evidence="8">
    <location>
        <begin position="117"/>
        <end position="142"/>
    </location>
</feature>
<dbReference type="PANTHER" id="PTHR48086">
    <property type="entry name" value="SODIUM/PROLINE SYMPORTER-RELATED"/>
    <property type="match status" value="1"/>
</dbReference>
<dbReference type="PANTHER" id="PTHR48086:SF7">
    <property type="entry name" value="SODIUM-SOLUTE SYMPORTER-RELATED"/>
    <property type="match status" value="1"/>
</dbReference>
<protein>
    <submittedName>
        <fullName evidence="9">Solute:Na+ symporter, SSS family</fullName>
    </submittedName>
</protein>
<evidence type="ECO:0000256" key="5">
    <source>
        <dbReference type="ARBA" id="ARBA00022989"/>
    </source>
</evidence>
<evidence type="ECO:0000256" key="1">
    <source>
        <dbReference type="ARBA" id="ARBA00004141"/>
    </source>
</evidence>
<evidence type="ECO:0000256" key="4">
    <source>
        <dbReference type="ARBA" id="ARBA00022692"/>
    </source>
</evidence>
<feature type="transmembrane region" description="Helical" evidence="8">
    <location>
        <begin position="220"/>
        <end position="239"/>
    </location>
</feature>
<feature type="transmembrane region" description="Helical" evidence="8">
    <location>
        <begin position="72"/>
        <end position="91"/>
    </location>
</feature>
<keyword evidence="10" id="KW-1185">Reference proteome</keyword>
<feature type="transmembrane region" description="Helical" evidence="8">
    <location>
        <begin position="304"/>
        <end position="333"/>
    </location>
</feature>
<dbReference type="CDD" id="cd11479">
    <property type="entry name" value="SLC5sbd_u3"/>
    <property type="match status" value="1"/>
</dbReference>
<dbReference type="EMBL" id="FMZA01000011">
    <property type="protein sequence ID" value="SDC59774.1"/>
    <property type="molecule type" value="Genomic_DNA"/>
</dbReference>
<gene>
    <name evidence="9" type="ORF">SAMN04488112_11118</name>
</gene>